<sequence>MRAPLLLTGPPAAGKSTTARALAASLPLAAVVDVDDVRHLVVAGHAAPWDGDRGRLQQDVGVDNACDLARRFVAAGIAVVLADVVTARTAVRYRERLPGLLVVRLRLPLDEARRRARLRPVHLTEQELDDLHLADAKGAFPVDHVLDVGGLDPVQQVDAVRSLWSGEPPVG</sequence>
<keyword evidence="1" id="KW-0808">Transferase</keyword>
<dbReference type="Gene3D" id="3.40.50.300">
    <property type="entry name" value="P-loop containing nucleotide triphosphate hydrolases"/>
    <property type="match status" value="1"/>
</dbReference>
<dbReference type="GO" id="GO:0016301">
    <property type="term" value="F:kinase activity"/>
    <property type="evidence" value="ECO:0007669"/>
    <property type="project" value="UniProtKB-KW"/>
</dbReference>
<dbReference type="InterPro" id="IPR027417">
    <property type="entry name" value="P-loop_NTPase"/>
</dbReference>
<keyword evidence="2" id="KW-1185">Reference proteome</keyword>
<evidence type="ECO:0000313" key="2">
    <source>
        <dbReference type="Proteomes" id="UP000758168"/>
    </source>
</evidence>
<proteinExistence type="predicted"/>
<name>A0ABS4Z3R5_9ACTN</name>
<organism evidence="1 2">
    <name type="scientific">Microlunatus capsulatus</name>
    <dbReference type="NCBI Taxonomy" id="99117"/>
    <lineage>
        <taxon>Bacteria</taxon>
        <taxon>Bacillati</taxon>
        <taxon>Actinomycetota</taxon>
        <taxon>Actinomycetes</taxon>
        <taxon>Propionibacteriales</taxon>
        <taxon>Propionibacteriaceae</taxon>
        <taxon>Microlunatus</taxon>
    </lineage>
</organism>
<gene>
    <name evidence="1" type="ORF">JOF54_000269</name>
</gene>
<protein>
    <submittedName>
        <fullName evidence="1">Kinase</fullName>
    </submittedName>
</protein>
<keyword evidence="1" id="KW-0418">Kinase</keyword>
<dbReference type="Proteomes" id="UP000758168">
    <property type="component" value="Unassembled WGS sequence"/>
</dbReference>
<reference evidence="1 2" key="1">
    <citation type="submission" date="2021-03" db="EMBL/GenBank/DDBJ databases">
        <title>Sequencing the genomes of 1000 actinobacteria strains.</title>
        <authorList>
            <person name="Klenk H.-P."/>
        </authorList>
    </citation>
    <scope>NUCLEOTIDE SEQUENCE [LARGE SCALE GENOMIC DNA]</scope>
    <source>
        <strain evidence="1 2">DSM 12936</strain>
    </source>
</reference>
<dbReference type="Pfam" id="PF13238">
    <property type="entry name" value="AAA_18"/>
    <property type="match status" value="1"/>
</dbReference>
<dbReference type="RefSeq" id="WP_210052294.1">
    <property type="nucleotide sequence ID" value="NZ_BAAAMH010000036.1"/>
</dbReference>
<dbReference type="SUPFAM" id="SSF52540">
    <property type="entry name" value="P-loop containing nucleoside triphosphate hydrolases"/>
    <property type="match status" value="1"/>
</dbReference>
<accession>A0ABS4Z3R5</accession>
<evidence type="ECO:0000313" key="1">
    <source>
        <dbReference type="EMBL" id="MBP2415347.1"/>
    </source>
</evidence>
<comment type="caution">
    <text evidence="1">The sequence shown here is derived from an EMBL/GenBank/DDBJ whole genome shotgun (WGS) entry which is preliminary data.</text>
</comment>
<dbReference type="EMBL" id="JAGIOB010000001">
    <property type="protein sequence ID" value="MBP2415347.1"/>
    <property type="molecule type" value="Genomic_DNA"/>
</dbReference>